<evidence type="ECO:0000259" key="5">
    <source>
        <dbReference type="PROSITE" id="PS50932"/>
    </source>
</evidence>
<name>A0AAF0CN14_9BACT</name>
<dbReference type="CDD" id="cd01392">
    <property type="entry name" value="HTH_LacI"/>
    <property type="match status" value="1"/>
</dbReference>
<dbReference type="PANTHER" id="PTHR30146:SF148">
    <property type="entry name" value="HTH-TYPE TRANSCRIPTIONAL REPRESSOR PURR-RELATED"/>
    <property type="match status" value="1"/>
</dbReference>
<dbReference type="Proteomes" id="UP001218638">
    <property type="component" value="Chromosome"/>
</dbReference>
<protein>
    <submittedName>
        <fullName evidence="6">LacI family DNA-binding transcriptional regulator</fullName>
    </submittedName>
</protein>
<sequence>MPLTQAHAKRVTIKDVAREAGVHFTTVSLALRDHGSIPERTRARIRTIAENLGYQKNAVFSALTQFHVNGSTAAATPRIAFVANRTFNDATSFHPHLRSFYDGARHQAGVLGYELETIIVAQDRHDSRSLERYLRSHNISGILIASFEPGYDTLSLNWDDYAIVKIDSMHMSPEAVIVANDHRQDIRTTYRQLARRGYRRIGLAVGRADEESTQHRFSAGYLIERGEMMPGDEHNIPPLLFPFNPTREQAVSLLRSWVKHHQLDAVISHHSHIDELLHEAGLRVPRDIACACLCIRDDNTHLTGVRPNNYMIGVKAVSQLATQIRIGERGIPEFSPQTYVRSEWQEGNSAPGGN</sequence>
<evidence type="ECO:0000256" key="1">
    <source>
        <dbReference type="ARBA" id="ARBA00022491"/>
    </source>
</evidence>
<organism evidence="6 7">
    <name type="scientific">Synoicihabitans lomoniglobus</name>
    <dbReference type="NCBI Taxonomy" id="2909285"/>
    <lineage>
        <taxon>Bacteria</taxon>
        <taxon>Pseudomonadati</taxon>
        <taxon>Verrucomicrobiota</taxon>
        <taxon>Opitutia</taxon>
        <taxon>Opitutales</taxon>
        <taxon>Opitutaceae</taxon>
        <taxon>Synoicihabitans</taxon>
    </lineage>
</organism>
<keyword evidence="1" id="KW-0678">Repressor</keyword>
<accession>A0AAF0CN14</accession>
<dbReference type="Gene3D" id="1.10.260.40">
    <property type="entry name" value="lambda repressor-like DNA-binding domains"/>
    <property type="match status" value="1"/>
</dbReference>
<dbReference type="KEGG" id="slom:PXH66_15945"/>
<dbReference type="Pfam" id="PF13377">
    <property type="entry name" value="Peripla_BP_3"/>
    <property type="match status" value="1"/>
</dbReference>
<gene>
    <name evidence="6" type="ORF">PXH66_15945</name>
</gene>
<dbReference type="PANTHER" id="PTHR30146">
    <property type="entry name" value="LACI-RELATED TRANSCRIPTIONAL REPRESSOR"/>
    <property type="match status" value="1"/>
</dbReference>
<dbReference type="AlphaFoldDB" id="A0AAF0CN14"/>
<evidence type="ECO:0000256" key="4">
    <source>
        <dbReference type="ARBA" id="ARBA00023163"/>
    </source>
</evidence>
<reference evidence="6" key="1">
    <citation type="submission" date="2023-03" db="EMBL/GenBank/DDBJ databases">
        <title>Lomoglobus Profundus gen. nov., sp. nov., a novel member of the phylum Verrucomicrobia, isolated from deep-marine sediment of South China Sea.</title>
        <authorList>
            <person name="Ahmad T."/>
            <person name="Ishaq S.E."/>
            <person name="Wang F."/>
        </authorList>
    </citation>
    <scope>NUCLEOTIDE SEQUENCE</scope>
    <source>
        <strain evidence="6">LMO-M01</strain>
    </source>
</reference>
<dbReference type="Gene3D" id="3.40.50.2300">
    <property type="match status" value="2"/>
</dbReference>
<dbReference type="InterPro" id="IPR028082">
    <property type="entry name" value="Peripla_BP_I"/>
</dbReference>
<evidence type="ECO:0000313" key="6">
    <source>
        <dbReference type="EMBL" id="WED63830.1"/>
    </source>
</evidence>
<dbReference type="GO" id="GO:0003700">
    <property type="term" value="F:DNA-binding transcription factor activity"/>
    <property type="evidence" value="ECO:0007669"/>
    <property type="project" value="TreeGrafter"/>
</dbReference>
<dbReference type="EMBL" id="CP119075">
    <property type="protein sequence ID" value="WED63830.1"/>
    <property type="molecule type" value="Genomic_DNA"/>
</dbReference>
<dbReference type="InterPro" id="IPR010982">
    <property type="entry name" value="Lambda_DNA-bd_dom_sf"/>
</dbReference>
<keyword evidence="2" id="KW-0805">Transcription regulation</keyword>
<dbReference type="InterPro" id="IPR046335">
    <property type="entry name" value="LacI/GalR-like_sensor"/>
</dbReference>
<dbReference type="SUPFAM" id="SSF47413">
    <property type="entry name" value="lambda repressor-like DNA-binding domains"/>
    <property type="match status" value="1"/>
</dbReference>
<dbReference type="RefSeq" id="WP_330930533.1">
    <property type="nucleotide sequence ID" value="NZ_CP119075.1"/>
</dbReference>
<proteinExistence type="predicted"/>
<dbReference type="Pfam" id="PF00356">
    <property type="entry name" value="LacI"/>
    <property type="match status" value="1"/>
</dbReference>
<keyword evidence="3 6" id="KW-0238">DNA-binding</keyword>
<evidence type="ECO:0000256" key="2">
    <source>
        <dbReference type="ARBA" id="ARBA00023015"/>
    </source>
</evidence>
<keyword evidence="7" id="KW-1185">Reference proteome</keyword>
<dbReference type="PROSITE" id="PS50932">
    <property type="entry name" value="HTH_LACI_2"/>
    <property type="match status" value="1"/>
</dbReference>
<evidence type="ECO:0000313" key="7">
    <source>
        <dbReference type="Proteomes" id="UP001218638"/>
    </source>
</evidence>
<feature type="domain" description="HTH lacI-type" evidence="5">
    <location>
        <begin position="11"/>
        <end position="65"/>
    </location>
</feature>
<dbReference type="SUPFAM" id="SSF53822">
    <property type="entry name" value="Periplasmic binding protein-like I"/>
    <property type="match status" value="1"/>
</dbReference>
<dbReference type="InterPro" id="IPR000843">
    <property type="entry name" value="HTH_LacI"/>
</dbReference>
<keyword evidence="4" id="KW-0804">Transcription</keyword>
<dbReference type="GO" id="GO:0000976">
    <property type="term" value="F:transcription cis-regulatory region binding"/>
    <property type="evidence" value="ECO:0007669"/>
    <property type="project" value="TreeGrafter"/>
</dbReference>
<evidence type="ECO:0000256" key="3">
    <source>
        <dbReference type="ARBA" id="ARBA00023125"/>
    </source>
</evidence>
<dbReference type="SMART" id="SM00354">
    <property type="entry name" value="HTH_LACI"/>
    <property type="match status" value="1"/>
</dbReference>